<name>A0ABQ4CM62_9ACTN</name>
<reference evidence="2 3" key="1">
    <citation type="submission" date="2021-01" db="EMBL/GenBank/DDBJ databases">
        <title>Whole genome shotgun sequence of Asanoa siamensis NBRC 107932.</title>
        <authorList>
            <person name="Komaki H."/>
            <person name="Tamura T."/>
        </authorList>
    </citation>
    <scope>NUCLEOTIDE SEQUENCE [LARGE SCALE GENOMIC DNA]</scope>
    <source>
        <strain evidence="2 3">NBRC 107932</strain>
    </source>
</reference>
<dbReference type="Proteomes" id="UP000604117">
    <property type="component" value="Unassembled WGS sequence"/>
</dbReference>
<feature type="chain" id="PRO_5045827128" description="Holin" evidence="1">
    <location>
        <begin position="24"/>
        <end position="64"/>
    </location>
</feature>
<keyword evidence="3" id="KW-1185">Reference proteome</keyword>
<proteinExistence type="predicted"/>
<accession>A0ABQ4CM62</accession>
<gene>
    <name evidence="2" type="ORF">Asi02nite_14350</name>
</gene>
<feature type="signal peptide" evidence="1">
    <location>
        <begin position="1"/>
        <end position="23"/>
    </location>
</feature>
<sequence length="64" mass="6566">MTKAKALVAAVMAVGGVLTAAFADDVFGASEVGTTVAVLVEQAIGVWAVWRVPNKPVPASTRLR</sequence>
<comment type="caution">
    <text evidence="2">The sequence shown here is derived from an EMBL/GenBank/DDBJ whole genome shotgun (WGS) entry which is preliminary data.</text>
</comment>
<keyword evidence="1" id="KW-0732">Signal</keyword>
<evidence type="ECO:0000313" key="2">
    <source>
        <dbReference type="EMBL" id="GIF71917.1"/>
    </source>
</evidence>
<evidence type="ECO:0000256" key="1">
    <source>
        <dbReference type="SAM" id="SignalP"/>
    </source>
</evidence>
<evidence type="ECO:0000313" key="3">
    <source>
        <dbReference type="Proteomes" id="UP000604117"/>
    </source>
</evidence>
<evidence type="ECO:0008006" key="4">
    <source>
        <dbReference type="Google" id="ProtNLM"/>
    </source>
</evidence>
<dbReference type="EMBL" id="BONE01000008">
    <property type="protein sequence ID" value="GIF71917.1"/>
    <property type="molecule type" value="Genomic_DNA"/>
</dbReference>
<dbReference type="RefSeq" id="WP_203711382.1">
    <property type="nucleotide sequence ID" value="NZ_BONE01000008.1"/>
</dbReference>
<protein>
    <recommendedName>
        <fullName evidence="4">Holin</fullName>
    </recommendedName>
</protein>
<organism evidence="2 3">
    <name type="scientific">Asanoa siamensis</name>
    <dbReference type="NCBI Taxonomy" id="926357"/>
    <lineage>
        <taxon>Bacteria</taxon>
        <taxon>Bacillati</taxon>
        <taxon>Actinomycetota</taxon>
        <taxon>Actinomycetes</taxon>
        <taxon>Micromonosporales</taxon>
        <taxon>Micromonosporaceae</taxon>
        <taxon>Asanoa</taxon>
    </lineage>
</organism>